<feature type="DNA-binding region" description="H-T-H motif" evidence="4">
    <location>
        <begin position="55"/>
        <end position="74"/>
    </location>
</feature>
<dbReference type="InterPro" id="IPR009057">
    <property type="entry name" value="Homeodomain-like_sf"/>
</dbReference>
<dbReference type="PANTHER" id="PTHR30055:SF151">
    <property type="entry name" value="TRANSCRIPTIONAL REGULATORY PROTEIN"/>
    <property type="match status" value="1"/>
</dbReference>
<dbReference type="Pfam" id="PF00440">
    <property type="entry name" value="TetR_N"/>
    <property type="match status" value="1"/>
</dbReference>
<evidence type="ECO:0000256" key="4">
    <source>
        <dbReference type="PROSITE-ProRule" id="PRU00335"/>
    </source>
</evidence>
<dbReference type="InterPro" id="IPR050109">
    <property type="entry name" value="HTH-type_TetR-like_transc_reg"/>
</dbReference>
<dbReference type="InterPro" id="IPR004111">
    <property type="entry name" value="Repressor_TetR_C"/>
</dbReference>
<evidence type="ECO:0000256" key="2">
    <source>
        <dbReference type="ARBA" id="ARBA00023125"/>
    </source>
</evidence>
<keyword evidence="3" id="KW-0804">Transcription</keyword>
<dbReference type="Gene3D" id="1.10.357.10">
    <property type="entry name" value="Tetracycline Repressor, domain 2"/>
    <property type="match status" value="1"/>
</dbReference>
<evidence type="ECO:0000313" key="6">
    <source>
        <dbReference type="EMBL" id="MBH5336396.1"/>
    </source>
</evidence>
<dbReference type="PANTHER" id="PTHR30055">
    <property type="entry name" value="HTH-TYPE TRANSCRIPTIONAL REGULATOR RUTR"/>
    <property type="match status" value="1"/>
</dbReference>
<proteinExistence type="predicted"/>
<evidence type="ECO:0000259" key="5">
    <source>
        <dbReference type="PROSITE" id="PS50977"/>
    </source>
</evidence>
<dbReference type="InterPro" id="IPR001647">
    <property type="entry name" value="HTH_TetR"/>
</dbReference>
<dbReference type="SUPFAM" id="SSF46689">
    <property type="entry name" value="Homeodomain-like"/>
    <property type="match status" value="1"/>
</dbReference>
<name>A0ABS0NMI8_9ACTN</name>
<dbReference type="RefSeq" id="WP_197989816.1">
    <property type="nucleotide sequence ID" value="NZ_JACYXC010000001.1"/>
</dbReference>
<reference evidence="6 7" key="1">
    <citation type="submission" date="2020-09" db="EMBL/GenBank/DDBJ databases">
        <title>Biosynthesis of the nuclear factor of activated T cells inhibitor NFAT-133 and its congeners in Streptomyces pactum.</title>
        <authorList>
            <person name="Zhou W."/>
            <person name="Posri P."/>
            <person name="Abugrain M.E."/>
            <person name="Weisberg A.J."/>
            <person name="Chang J.H."/>
            <person name="Mahmud T."/>
        </authorList>
    </citation>
    <scope>NUCLEOTIDE SEQUENCE [LARGE SCALE GENOMIC DNA]</scope>
    <source>
        <strain evidence="6 7">ATCC 27456</strain>
    </source>
</reference>
<feature type="domain" description="HTH tetR-type" evidence="5">
    <location>
        <begin position="32"/>
        <end position="92"/>
    </location>
</feature>
<gene>
    <name evidence="6" type="ORF">IHE55_17070</name>
</gene>
<keyword evidence="1" id="KW-0805">Transcription regulation</keyword>
<dbReference type="Pfam" id="PF02909">
    <property type="entry name" value="TetR_C_1"/>
    <property type="match status" value="1"/>
</dbReference>
<comment type="caution">
    <text evidence="6">The sequence shown here is derived from an EMBL/GenBank/DDBJ whole genome shotgun (WGS) entry which is preliminary data.</text>
</comment>
<organism evidence="6 7">
    <name type="scientific">Streptomyces pactum</name>
    <dbReference type="NCBI Taxonomy" id="68249"/>
    <lineage>
        <taxon>Bacteria</taxon>
        <taxon>Bacillati</taxon>
        <taxon>Actinomycetota</taxon>
        <taxon>Actinomycetes</taxon>
        <taxon>Kitasatosporales</taxon>
        <taxon>Streptomycetaceae</taxon>
        <taxon>Streptomyces</taxon>
    </lineage>
</organism>
<sequence length="250" mass="26970">MTTEHSGSGDVSRSLELLWGLGERPTRGPKPGLELSRIVTTAVRIADAEGLSAVSMRRLSTELGVGTMSLYRYVPGKAELLDLMLDHVAALDTGGEAPPTGWRDVMERVAHGLWRLYERHPWLLHVDQARPILGPNAMDGLEFALHGLDGLGLTDREMVNIIVAVDGFVFGTARSHLNAVMAEQRTGVSHEDFWNAQAPVLSEVLAGGRYPTQAKLGPDAFTGSGEEVFAFGLRSLLDGIAAFIAERTGT</sequence>
<evidence type="ECO:0000256" key="1">
    <source>
        <dbReference type="ARBA" id="ARBA00023015"/>
    </source>
</evidence>
<dbReference type="Gene3D" id="1.10.10.60">
    <property type="entry name" value="Homeodomain-like"/>
    <property type="match status" value="1"/>
</dbReference>
<accession>A0ABS0NMI8</accession>
<keyword evidence="2 4" id="KW-0238">DNA-binding</keyword>
<evidence type="ECO:0000313" key="7">
    <source>
        <dbReference type="Proteomes" id="UP000807371"/>
    </source>
</evidence>
<dbReference type="Proteomes" id="UP000807371">
    <property type="component" value="Unassembled WGS sequence"/>
</dbReference>
<dbReference type="EMBL" id="JACYXC010000001">
    <property type="protein sequence ID" value="MBH5336396.1"/>
    <property type="molecule type" value="Genomic_DNA"/>
</dbReference>
<keyword evidence="7" id="KW-1185">Reference proteome</keyword>
<dbReference type="SUPFAM" id="SSF48498">
    <property type="entry name" value="Tetracyclin repressor-like, C-terminal domain"/>
    <property type="match status" value="1"/>
</dbReference>
<evidence type="ECO:0000256" key="3">
    <source>
        <dbReference type="ARBA" id="ARBA00023163"/>
    </source>
</evidence>
<dbReference type="PROSITE" id="PS50977">
    <property type="entry name" value="HTH_TETR_2"/>
    <property type="match status" value="1"/>
</dbReference>
<protein>
    <submittedName>
        <fullName evidence="6">TetR/AcrR family transcriptional regulator</fullName>
    </submittedName>
</protein>
<dbReference type="InterPro" id="IPR036271">
    <property type="entry name" value="Tet_transcr_reg_TetR-rel_C_sf"/>
</dbReference>